<reference evidence="2 3" key="1">
    <citation type="submission" date="2017-06" db="EMBL/GenBank/DDBJ databases">
        <title>Comparative genomic analysis of Ambrosia Fusariam Clade fungi.</title>
        <authorList>
            <person name="Stajich J.E."/>
            <person name="Carrillo J."/>
            <person name="Kijimoto T."/>
            <person name="Eskalen A."/>
            <person name="O'Donnell K."/>
            <person name="Kasson M."/>
        </authorList>
    </citation>
    <scope>NUCLEOTIDE SEQUENCE [LARGE SCALE GENOMIC DNA]</scope>
    <source>
        <strain evidence="2 3">NRRL62579</strain>
    </source>
</reference>
<dbReference type="AlphaFoldDB" id="A0A428TYI4"/>
<gene>
    <name evidence="2" type="ORF">CEP52_005374</name>
</gene>
<evidence type="ECO:0000313" key="2">
    <source>
        <dbReference type="EMBL" id="RSM07066.1"/>
    </source>
</evidence>
<comment type="caution">
    <text evidence="2">The sequence shown here is derived from an EMBL/GenBank/DDBJ whole genome shotgun (WGS) entry which is preliminary data.</text>
</comment>
<keyword evidence="1" id="KW-1133">Transmembrane helix</keyword>
<keyword evidence="1" id="KW-0472">Membrane</keyword>
<evidence type="ECO:0008006" key="4">
    <source>
        <dbReference type="Google" id="ProtNLM"/>
    </source>
</evidence>
<organism evidence="2 3">
    <name type="scientific">Fusarium oligoseptatum</name>
    <dbReference type="NCBI Taxonomy" id="2604345"/>
    <lineage>
        <taxon>Eukaryota</taxon>
        <taxon>Fungi</taxon>
        <taxon>Dikarya</taxon>
        <taxon>Ascomycota</taxon>
        <taxon>Pezizomycotina</taxon>
        <taxon>Sordariomycetes</taxon>
        <taxon>Hypocreomycetidae</taxon>
        <taxon>Hypocreales</taxon>
        <taxon>Nectriaceae</taxon>
        <taxon>Fusarium</taxon>
        <taxon>Fusarium solani species complex</taxon>
    </lineage>
</organism>
<protein>
    <recommendedName>
        <fullName evidence="4">Integral membrane protein</fullName>
    </recommendedName>
</protein>
<dbReference type="Proteomes" id="UP000287144">
    <property type="component" value="Unassembled WGS sequence"/>
</dbReference>
<proteinExistence type="predicted"/>
<dbReference type="EMBL" id="NKCK01000042">
    <property type="protein sequence ID" value="RSM07066.1"/>
    <property type="molecule type" value="Genomic_DNA"/>
</dbReference>
<keyword evidence="1" id="KW-0812">Transmembrane</keyword>
<accession>A0A428TYI4</accession>
<evidence type="ECO:0000256" key="1">
    <source>
        <dbReference type="SAM" id="Phobius"/>
    </source>
</evidence>
<dbReference type="STRING" id="1325735.A0A428TYI4"/>
<feature type="transmembrane region" description="Helical" evidence="1">
    <location>
        <begin position="33"/>
        <end position="56"/>
    </location>
</feature>
<evidence type="ECO:0000313" key="3">
    <source>
        <dbReference type="Proteomes" id="UP000287144"/>
    </source>
</evidence>
<sequence length="199" mass="22208">MSNFPVVDGVSVLIPPPQGYVVNFGNPKQQCALAAYILWGSGTFVATLFFIQYLYVKLWLIRKWDVETVFVILAWVLGNIDNALLGCKCPTLLTCVLRLIQFIPTLYSLDATWDIAPTQLWIFPETSLLVICPCLTTLRRFLAHVAPTWIGAGSRHPYLTVGSAGKRKRFDQFGLTVDEPAFNMKPMAQGVTTEVVIEP</sequence>
<name>A0A428TYI4_9HYPO</name>
<keyword evidence="3" id="KW-1185">Reference proteome</keyword>